<evidence type="ECO:0000313" key="2">
    <source>
        <dbReference type="EMBL" id="WBO83881.1"/>
    </source>
</evidence>
<feature type="domain" description="TonB C-terminal" evidence="1">
    <location>
        <begin position="80"/>
        <end position="142"/>
    </location>
</feature>
<organism evidence="2 3">
    <name type="scientific">Hymenobacter yonginensis</name>
    <dbReference type="NCBI Taxonomy" id="748197"/>
    <lineage>
        <taxon>Bacteria</taxon>
        <taxon>Pseudomonadati</taxon>
        <taxon>Bacteroidota</taxon>
        <taxon>Cytophagia</taxon>
        <taxon>Cytophagales</taxon>
        <taxon>Hymenobacteraceae</taxon>
        <taxon>Hymenobacter</taxon>
    </lineage>
</organism>
<dbReference type="Gene3D" id="3.30.1150.10">
    <property type="match status" value="1"/>
</dbReference>
<gene>
    <name evidence="2" type="ORF">O9Z63_16045</name>
</gene>
<evidence type="ECO:0000259" key="1">
    <source>
        <dbReference type="Pfam" id="PF03544"/>
    </source>
</evidence>
<dbReference type="RefSeq" id="WP_270126354.1">
    <property type="nucleotide sequence ID" value="NZ_CP115396.1"/>
</dbReference>
<dbReference type="Proteomes" id="UP001211872">
    <property type="component" value="Chromosome"/>
</dbReference>
<dbReference type="InterPro" id="IPR037682">
    <property type="entry name" value="TonB_C"/>
</dbReference>
<sequence>MALLLHHVGTAQTVPATVNTTRTYIPEVMVAPTYQPTQSLPGRSVHIDQMPVFQGGTEALHCFLYQNNRLSQPKSGYPTGIVFVGLVVDTAGRVRDVRILRGLHPALDAEALRLTNLLSGRFTPGQNNKRLVAVPLTLPVRFPAIAPVGRKQQKRCASSFTTSTR</sequence>
<keyword evidence="3" id="KW-1185">Reference proteome</keyword>
<reference evidence="2 3" key="1">
    <citation type="journal article" date="2011" name="Int. J. Syst. Evol. Microbiol.">
        <title>Hymenobacter yonginensis sp. nov., isolated from a mesotrophic artificial lake.</title>
        <authorList>
            <person name="Joung Y."/>
            <person name="Cho S.H."/>
            <person name="Kim H."/>
            <person name="Kim S.B."/>
            <person name="Joh K."/>
        </authorList>
    </citation>
    <scope>NUCLEOTIDE SEQUENCE [LARGE SCALE GENOMIC DNA]</scope>
    <source>
        <strain evidence="2 3">KCTC 22745</strain>
    </source>
</reference>
<evidence type="ECO:0000313" key="3">
    <source>
        <dbReference type="Proteomes" id="UP001211872"/>
    </source>
</evidence>
<dbReference type="SUPFAM" id="SSF74653">
    <property type="entry name" value="TolA/TonB C-terminal domain"/>
    <property type="match status" value="1"/>
</dbReference>
<dbReference type="Pfam" id="PF03544">
    <property type="entry name" value="TonB_C"/>
    <property type="match status" value="1"/>
</dbReference>
<dbReference type="EMBL" id="CP115396">
    <property type="protein sequence ID" value="WBO83881.1"/>
    <property type="molecule type" value="Genomic_DNA"/>
</dbReference>
<name>A0ABY7PMD4_9BACT</name>
<accession>A0ABY7PMD4</accession>
<proteinExistence type="predicted"/>
<protein>
    <submittedName>
        <fullName evidence="2">Energy transducer TonB</fullName>
    </submittedName>
</protein>